<evidence type="ECO:0000313" key="1">
    <source>
        <dbReference type="EMBL" id="WDF67129.1"/>
    </source>
</evidence>
<keyword evidence="2" id="KW-1185">Reference proteome</keyword>
<sequence length="144" mass="15918">MSKIIIGFISLLPLLFTACGQGGSNKSEAAEYHSQEAPANHEHSTQIGELVQSDEVCMVNDAYMGKKQFDVKFDGKTYYGCCEMCKERVPKDASVRVATDPYSHKQVDKALAVIAVTGNNGKVSYFESKDNYTNYLKAKTVINF</sequence>
<name>A0ABY7WBV2_9SPHI</name>
<organism evidence="1 2">
    <name type="scientific">Sphingobacterium oryzagri</name>
    <dbReference type="NCBI Taxonomy" id="3025669"/>
    <lineage>
        <taxon>Bacteria</taxon>
        <taxon>Pseudomonadati</taxon>
        <taxon>Bacteroidota</taxon>
        <taxon>Sphingobacteriia</taxon>
        <taxon>Sphingobacteriales</taxon>
        <taxon>Sphingobacteriaceae</taxon>
        <taxon>Sphingobacterium</taxon>
    </lineage>
</organism>
<dbReference type="RefSeq" id="WP_274265859.1">
    <property type="nucleotide sequence ID" value="NZ_CP117880.1"/>
</dbReference>
<dbReference type="PROSITE" id="PS51257">
    <property type="entry name" value="PROKAR_LIPOPROTEIN"/>
    <property type="match status" value="1"/>
</dbReference>
<gene>
    <name evidence="1" type="ORF">PQ465_12515</name>
</gene>
<dbReference type="Proteomes" id="UP001221558">
    <property type="component" value="Chromosome"/>
</dbReference>
<evidence type="ECO:0000313" key="2">
    <source>
        <dbReference type="Proteomes" id="UP001221558"/>
    </source>
</evidence>
<reference evidence="1 2" key="1">
    <citation type="submission" date="2023-02" db="EMBL/GenBank/DDBJ databases">
        <title>Genome sequence of Sphingobacterium sp. KACC 22765.</title>
        <authorList>
            <person name="Kim S."/>
            <person name="Heo J."/>
            <person name="Kwon S.-W."/>
        </authorList>
    </citation>
    <scope>NUCLEOTIDE SEQUENCE [LARGE SCALE GENOMIC DNA]</scope>
    <source>
        <strain evidence="1 2">KACC 22765</strain>
    </source>
</reference>
<evidence type="ECO:0008006" key="3">
    <source>
        <dbReference type="Google" id="ProtNLM"/>
    </source>
</evidence>
<protein>
    <recommendedName>
        <fullName evidence="3">MlpB protein</fullName>
    </recommendedName>
</protein>
<dbReference type="EMBL" id="CP117880">
    <property type="protein sequence ID" value="WDF67129.1"/>
    <property type="molecule type" value="Genomic_DNA"/>
</dbReference>
<proteinExistence type="predicted"/>
<accession>A0ABY7WBV2</accession>